<evidence type="ECO:0000313" key="11">
    <source>
        <dbReference type="EMBL" id="CAL1535774.1"/>
    </source>
</evidence>
<feature type="transmembrane region" description="Helical" evidence="9">
    <location>
        <begin position="320"/>
        <end position="339"/>
    </location>
</feature>
<feature type="transmembrane region" description="Helical" evidence="9">
    <location>
        <begin position="359"/>
        <end position="378"/>
    </location>
</feature>
<dbReference type="FunFam" id="3.40.50.2300:FF:000379">
    <property type="entry name" value="Gamma-aminobutyric acid B receptor"/>
    <property type="match status" value="1"/>
</dbReference>
<organism evidence="11 12">
    <name type="scientific">Lymnaea stagnalis</name>
    <name type="common">Great pond snail</name>
    <name type="synonym">Helix stagnalis</name>
    <dbReference type="NCBI Taxonomy" id="6523"/>
    <lineage>
        <taxon>Eukaryota</taxon>
        <taxon>Metazoa</taxon>
        <taxon>Spiralia</taxon>
        <taxon>Lophotrochozoa</taxon>
        <taxon>Mollusca</taxon>
        <taxon>Gastropoda</taxon>
        <taxon>Heterobranchia</taxon>
        <taxon>Euthyneura</taxon>
        <taxon>Panpulmonata</taxon>
        <taxon>Hygrophila</taxon>
        <taxon>Lymnaeoidea</taxon>
        <taxon>Lymnaeidae</taxon>
        <taxon>Lymnaea</taxon>
    </lineage>
</organism>
<evidence type="ECO:0000256" key="5">
    <source>
        <dbReference type="ARBA" id="ARBA00023136"/>
    </source>
</evidence>
<reference evidence="11 12" key="1">
    <citation type="submission" date="2024-04" db="EMBL/GenBank/DDBJ databases">
        <authorList>
            <consortium name="Genoscope - CEA"/>
            <person name="William W."/>
        </authorList>
    </citation>
    <scope>NUCLEOTIDE SEQUENCE [LARGE SCALE GENOMIC DNA]</scope>
</reference>
<accession>A0AAV2HNY5</accession>
<dbReference type="PANTHER" id="PTHR10519:SF20">
    <property type="entry name" value="G-PROTEIN COUPLED RECEPTOR 156-RELATED"/>
    <property type="match status" value="1"/>
</dbReference>
<evidence type="ECO:0000256" key="8">
    <source>
        <dbReference type="ARBA" id="ARBA00023224"/>
    </source>
</evidence>
<dbReference type="SUPFAM" id="SSF53822">
    <property type="entry name" value="Periplasmic binding protein-like I"/>
    <property type="match status" value="1"/>
</dbReference>
<dbReference type="InterPro" id="IPR002455">
    <property type="entry name" value="GPCR3_GABA-B"/>
</dbReference>
<dbReference type="Gene3D" id="3.40.50.2300">
    <property type="match status" value="2"/>
</dbReference>
<name>A0AAV2HNY5_LYMST</name>
<feature type="transmembrane region" description="Helical" evidence="9">
    <location>
        <begin position="461"/>
        <end position="479"/>
    </location>
</feature>
<dbReference type="InterPro" id="IPR017978">
    <property type="entry name" value="GPCR_3_C"/>
</dbReference>
<keyword evidence="8" id="KW-0807">Transducer</keyword>
<evidence type="ECO:0000256" key="1">
    <source>
        <dbReference type="ARBA" id="ARBA00004141"/>
    </source>
</evidence>
<dbReference type="Pfam" id="PF01094">
    <property type="entry name" value="ANF_receptor"/>
    <property type="match status" value="1"/>
</dbReference>
<dbReference type="GO" id="GO:0038039">
    <property type="term" value="C:G protein-coupled receptor heterodimeric complex"/>
    <property type="evidence" value="ECO:0007669"/>
    <property type="project" value="TreeGrafter"/>
</dbReference>
<feature type="transmembrane region" description="Helical" evidence="9">
    <location>
        <begin position="491"/>
        <end position="514"/>
    </location>
</feature>
<feature type="transmembrane region" description="Helical" evidence="9">
    <location>
        <begin position="399"/>
        <end position="424"/>
    </location>
</feature>
<dbReference type="PROSITE" id="PS50259">
    <property type="entry name" value="G_PROTEIN_RECEP_F3_4"/>
    <property type="match status" value="1"/>
</dbReference>
<proteinExistence type="predicted"/>
<dbReference type="PANTHER" id="PTHR10519">
    <property type="entry name" value="GABA-B RECEPTOR"/>
    <property type="match status" value="1"/>
</dbReference>
<keyword evidence="5 9" id="KW-0472">Membrane</keyword>
<evidence type="ECO:0000313" key="12">
    <source>
        <dbReference type="Proteomes" id="UP001497497"/>
    </source>
</evidence>
<evidence type="ECO:0000256" key="7">
    <source>
        <dbReference type="ARBA" id="ARBA00023180"/>
    </source>
</evidence>
<dbReference type="Pfam" id="PF00003">
    <property type="entry name" value="7tm_3"/>
    <property type="match status" value="1"/>
</dbReference>
<dbReference type="EMBL" id="CAXITT010000210">
    <property type="protein sequence ID" value="CAL1535774.1"/>
    <property type="molecule type" value="Genomic_DNA"/>
</dbReference>
<gene>
    <name evidence="11" type="ORF">GSLYS_00009734001</name>
</gene>
<dbReference type="InterPro" id="IPR028082">
    <property type="entry name" value="Peripla_BP_I"/>
</dbReference>
<dbReference type="GO" id="GO:0007214">
    <property type="term" value="P:gamma-aminobutyric acid signaling pathway"/>
    <property type="evidence" value="ECO:0007669"/>
    <property type="project" value="TreeGrafter"/>
</dbReference>
<protein>
    <recommendedName>
        <fullName evidence="10">G-protein coupled receptors family 3 profile domain-containing protein</fullName>
    </recommendedName>
</protein>
<dbReference type="InterPro" id="IPR001828">
    <property type="entry name" value="ANF_lig-bd_rcpt"/>
</dbReference>
<comment type="caution">
    <text evidence="11">The sequence shown here is derived from an EMBL/GenBank/DDBJ whole genome shotgun (WGS) entry which is preliminary data.</text>
</comment>
<keyword evidence="3 9" id="KW-1133">Transmembrane helix</keyword>
<dbReference type="PRINTS" id="PR01176">
    <property type="entry name" value="GABABRECEPTR"/>
</dbReference>
<evidence type="ECO:0000256" key="9">
    <source>
        <dbReference type="SAM" id="Phobius"/>
    </source>
</evidence>
<keyword evidence="2 9" id="KW-0812">Transmembrane</keyword>
<keyword evidence="7" id="KW-0325">Glycoprotein</keyword>
<dbReference type="CDD" id="cd15047">
    <property type="entry name" value="7tmC_GABA-B-like"/>
    <property type="match status" value="1"/>
</dbReference>
<feature type="transmembrane region" description="Helical" evidence="9">
    <location>
        <begin position="520"/>
        <end position="542"/>
    </location>
</feature>
<sequence length="544" mass="61769">MTSFHRSLAENNFTLVTSAIITDLEQVSEHMIRLKQYDARIIMAAFRSNTAPYIFCQAYKHGLYGKSYQWILTGPSMYDNWIRSFFTAVSQNKSKIDCTRDEIVEASRNYLVVDDVYLRPDLDTLTISGKTAAEYDVLANAFAKKSKVLISRTHPYGYDAAWALALTLNMTQQKLSTGILGSKTSLADFNYSRSDMFDLILLSFQEVTFEGVSGTVSFNNHGQRVGPHQIAQFHNDSKTVVGNMNDLDELIWKVPTPSLFEGGRPPRDRFRYIFKKLPPERSAVIVVLVINTIGLIVAIGFLLFNIIYRNNKHIKMSSPSINNIIVMGCLFTYVFVYVLTADYACWLSGSDDVICMVRLWLACIGFTLSFGALFAKTWRVHALFRNNQIKRKIIKDSQLFGQVMVLVLVDMAILVPWSTLFALIKEEYQIKTEGQSTDEQITYTYTVCTHRYEVYWYMAEYVYKGLLLVFGAFLAWETRMVTIPALNDSKLIGFCIYNIAIVCALVVPVTYALGQDRKTLGFILVAVFVSLCTSLVLCILFIPK</sequence>
<evidence type="ECO:0000256" key="2">
    <source>
        <dbReference type="ARBA" id="ARBA00022692"/>
    </source>
</evidence>
<dbReference type="PRINTS" id="PR01177">
    <property type="entry name" value="GABAB1RECPTR"/>
</dbReference>
<evidence type="ECO:0000256" key="6">
    <source>
        <dbReference type="ARBA" id="ARBA00023170"/>
    </source>
</evidence>
<feature type="domain" description="G-protein coupled receptors family 3 profile" evidence="10">
    <location>
        <begin position="283"/>
        <end position="544"/>
    </location>
</feature>
<keyword evidence="4" id="KW-0297">G-protein coupled receptor</keyword>
<comment type="subcellular location">
    <subcellularLocation>
        <location evidence="1">Membrane</location>
        <topology evidence="1">Multi-pass membrane protein</topology>
    </subcellularLocation>
</comment>
<feature type="non-terminal residue" evidence="11">
    <location>
        <position position="544"/>
    </location>
</feature>
<evidence type="ECO:0000259" key="10">
    <source>
        <dbReference type="PROSITE" id="PS50259"/>
    </source>
</evidence>
<keyword evidence="6" id="KW-0675">Receptor</keyword>
<feature type="transmembrane region" description="Helical" evidence="9">
    <location>
        <begin position="283"/>
        <end position="308"/>
    </location>
</feature>
<keyword evidence="12" id="KW-1185">Reference proteome</keyword>
<dbReference type="AlphaFoldDB" id="A0AAV2HNY5"/>
<dbReference type="GO" id="GO:0004965">
    <property type="term" value="F:G protein-coupled GABA receptor activity"/>
    <property type="evidence" value="ECO:0007669"/>
    <property type="project" value="InterPro"/>
</dbReference>
<evidence type="ECO:0000256" key="4">
    <source>
        <dbReference type="ARBA" id="ARBA00023040"/>
    </source>
</evidence>
<dbReference type="Proteomes" id="UP001497497">
    <property type="component" value="Unassembled WGS sequence"/>
</dbReference>
<evidence type="ECO:0000256" key="3">
    <source>
        <dbReference type="ARBA" id="ARBA00022989"/>
    </source>
</evidence>